<comment type="caution">
    <text evidence="1">The sequence shown here is derived from an EMBL/GenBank/DDBJ whole genome shotgun (WGS) entry which is preliminary data.</text>
</comment>
<protein>
    <submittedName>
        <fullName evidence="1">Uncharacterized protein</fullName>
    </submittedName>
</protein>
<reference evidence="1" key="1">
    <citation type="submission" date="2019-12" db="EMBL/GenBank/DDBJ databases">
        <title>Genome sequencing and annotation of Brassica cretica.</title>
        <authorList>
            <person name="Studholme D.J."/>
            <person name="Sarris P.F."/>
        </authorList>
    </citation>
    <scope>NUCLEOTIDE SEQUENCE</scope>
    <source>
        <strain evidence="1">PFS-102/07</strain>
        <tissue evidence="1">Leaf</tissue>
    </source>
</reference>
<organism evidence="1">
    <name type="scientific">Brassica cretica</name>
    <name type="common">Mustard</name>
    <dbReference type="NCBI Taxonomy" id="69181"/>
    <lineage>
        <taxon>Eukaryota</taxon>
        <taxon>Viridiplantae</taxon>
        <taxon>Streptophyta</taxon>
        <taxon>Embryophyta</taxon>
        <taxon>Tracheophyta</taxon>
        <taxon>Spermatophyta</taxon>
        <taxon>Magnoliopsida</taxon>
        <taxon>eudicotyledons</taxon>
        <taxon>Gunneridae</taxon>
        <taxon>Pentapetalae</taxon>
        <taxon>rosids</taxon>
        <taxon>malvids</taxon>
        <taxon>Brassicales</taxon>
        <taxon>Brassicaceae</taxon>
        <taxon>Brassiceae</taxon>
        <taxon>Brassica</taxon>
    </lineage>
</organism>
<gene>
    <name evidence="1" type="ORF">F2Q70_00044526</name>
</gene>
<dbReference type="EMBL" id="QGKY02000164">
    <property type="protein sequence ID" value="KAF2594223.1"/>
    <property type="molecule type" value="Genomic_DNA"/>
</dbReference>
<name>A0A8S9KLI8_BRACR</name>
<accession>A0A8S9KLI8</accession>
<dbReference type="AlphaFoldDB" id="A0A8S9KLI8"/>
<evidence type="ECO:0000313" key="1">
    <source>
        <dbReference type="EMBL" id="KAF2594223.1"/>
    </source>
</evidence>
<sequence>MGNGGSVCTDFAGFRLWQDGDSYSIVPCRLDFLLLSKGHCIFMLIRIFKDACSCMACSCMLEIQCFSEQLKTVAFLARRSVRPDSTVGTLVKAVMFEWFIHWVFFADGRSSAASLHWLFPEEDGGGRLL</sequence>
<proteinExistence type="predicted"/>